<dbReference type="Pfam" id="PF05368">
    <property type="entry name" value="NmrA"/>
    <property type="match status" value="1"/>
</dbReference>
<sequence length="293" mass="32434">MNKKVFVAAATGFQGGAIASSLIEQGYSIRTLARKKETNDFEREGIEVHIGDWADAHDLSNALKDVKAAVYTFPLIFELEKAISYTQNFIQSCEKNAVDLVVFNTGFDLPKEKTGLLALDLKLEIKALFDASNLKVITLMPDVYIDNLAAPWSIPVILEHGILPYPIPTQTKIPWLSHVDLANYVVAALQRPELAGETLAIGGNLWTGEEIAAAIGKKINKEIKFVGLSADDFEQQLLPAFGAVPAKEISNLYRYLRKNYERIIAKGFAQTQTLLSVRPQTLTEWVASINWEG</sequence>
<dbReference type="PANTHER" id="PTHR42748:SF7">
    <property type="entry name" value="NMRA LIKE REDOX SENSOR 1-RELATED"/>
    <property type="match status" value="1"/>
</dbReference>
<dbReference type="InterPro" id="IPR051164">
    <property type="entry name" value="NmrA-like_oxidored"/>
</dbReference>
<organism evidence="4 5">
    <name type="scientific">Aureispira anguillae</name>
    <dbReference type="NCBI Taxonomy" id="2864201"/>
    <lineage>
        <taxon>Bacteria</taxon>
        <taxon>Pseudomonadati</taxon>
        <taxon>Bacteroidota</taxon>
        <taxon>Saprospiria</taxon>
        <taxon>Saprospirales</taxon>
        <taxon>Saprospiraceae</taxon>
        <taxon>Aureispira</taxon>
    </lineage>
</organism>
<comment type="similarity">
    <text evidence="1">Belongs to the NmrA-type oxidoreductase family.</text>
</comment>
<dbReference type="InterPro" id="IPR008030">
    <property type="entry name" value="NmrA-like"/>
</dbReference>
<dbReference type="PANTHER" id="PTHR42748">
    <property type="entry name" value="NITROGEN METABOLITE REPRESSION PROTEIN NMRA FAMILY MEMBER"/>
    <property type="match status" value="1"/>
</dbReference>
<dbReference type="EMBL" id="AP026867">
    <property type="protein sequence ID" value="BDS12909.1"/>
    <property type="molecule type" value="Genomic_DNA"/>
</dbReference>
<keyword evidence="5" id="KW-1185">Reference proteome</keyword>
<protein>
    <submittedName>
        <fullName evidence="4">NmrA family NAD(P)-binding protein</fullName>
    </submittedName>
</protein>
<dbReference type="Gene3D" id="3.40.50.720">
    <property type="entry name" value="NAD(P)-binding Rossmann-like Domain"/>
    <property type="match status" value="1"/>
</dbReference>
<keyword evidence="2" id="KW-0521">NADP</keyword>
<dbReference type="AlphaFoldDB" id="A0A916DT18"/>
<dbReference type="Proteomes" id="UP001060919">
    <property type="component" value="Chromosome"/>
</dbReference>
<evidence type="ECO:0000259" key="3">
    <source>
        <dbReference type="Pfam" id="PF05368"/>
    </source>
</evidence>
<proteinExistence type="inferred from homology"/>
<dbReference type="InterPro" id="IPR036291">
    <property type="entry name" value="NAD(P)-bd_dom_sf"/>
</dbReference>
<evidence type="ECO:0000256" key="2">
    <source>
        <dbReference type="ARBA" id="ARBA00022857"/>
    </source>
</evidence>
<feature type="domain" description="NmrA-like" evidence="3">
    <location>
        <begin position="1"/>
        <end position="285"/>
    </location>
</feature>
<name>A0A916DT18_9BACT</name>
<evidence type="ECO:0000313" key="4">
    <source>
        <dbReference type="EMBL" id="BDS12909.1"/>
    </source>
</evidence>
<dbReference type="KEGG" id="aup:AsAng_0036340"/>
<accession>A0A916DT18</accession>
<reference evidence="4" key="1">
    <citation type="submission" date="2022-09" db="EMBL/GenBank/DDBJ databases">
        <title>Aureispira anguillicida sp. nov., isolated from Leptocephalus of Japanese eel Anguilla japonica.</title>
        <authorList>
            <person name="Yuasa K."/>
            <person name="Mekata T."/>
            <person name="Ikunari K."/>
        </authorList>
    </citation>
    <scope>NUCLEOTIDE SEQUENCE</scope>
    <source>
        <strain evidence="4">EL160426</strain>
    </source>
</reference>
<evidence type="ECO:0000313" key="5">
    <source>
        <dbReference type="Proteomes" id="UP001060919"/>
    </source>
</evidence>
<gene>
    <name evidence="4" type="ORF">AsAng_0036340</name>
</gene>
<dbReference type="SUPFAM" id="SSF51735">
    <property type="entry name" value="NAD(P)-binding Rossmann-fold domains"/>
    <property type="match status" value="1"/>
</dbReference>
<evidence type="ECO:0000256" key="1">
    <source>
        <dbReference type="ARBA" id="ARBA00006328"/>
    </source>
</evidence>
<dbReference type="RefSeq" id="WP_264788249.1">
    <property type="nucleotide sequence ID" value="NZ_AP026867.1"/>
</dbReference>